<name>A0A7E4UZM0_PANRE</name>
<sequence length="206" mass="23891">MNDFRDPRFMQEVRLFENSSERERLDNMSELYAIMMALENLEKVFRCDCVSPREYTAECSKLLAQYKIAVKLLPGLDLDDFLRKYRVNCPAALSRIREDRPTTVAGDAGNATIAEIVAMFITLQDYLKLNERGVEELYPTLNDLRHAMEALKTLPSDFDGAIKVNHWHNKLKGMTASEEISEEEARQMVFEIETAYNSFMRFLRNS</sequence>
<dbReference type="SUPFAM" id="SSF140427">
    <property type="entry name" value="VPS28 C-terminal domain-like"/>
    <property type="match status" value="1"/>
</dbReference>
<dbReference type="InterPro" id="IPR037206">
    <property type="entry name" value="VPS28_C_sf"/>
</dbReference>
<dbReference type="GO" id="GO:0044877">
    <property type="term" value="F:protein-containing complex binding"/>
    <property type="evidence" value="ECO:0007669"/>
    <property type="project" value="TreeGrafter"/>
</dbReference>
<evidence type="ECO:0000313" key="11">
    <source>
        <dbReference type="Proteomes" id="UP000492821"/>
    </source>
</evidence>
<dbReference type="Proteomes" id="UP000492821">
    <property type="component" value="Unassembled WGS sequence"/>
</dbReference>
<proteinExistence type="inferred from homology"/>
<feature type="domain" description="VPS28 N-terminal" evidence="10">
    <location>
        <begin position="2"/>
        <end position="106"/>
    </location>
</feature>
<comment type="subunit">
    <text evidence="6">Component of the ESCRT-I complex (endosomal sorting complex required for transport I).</text>
</comment>
<evidence type="ECO:0000259" key="9">
    <source>
        <dbReference type="PROSITE" id="PS51310"/>
    </source>
</evidence>
<dbReference type="InterPro" id="IPR038358">
    <property type="entry name" value="VPS28_N_sf"/>
</dbReference>
<evidence type="ECO:0000256" key="5">
    <source>
        <dbReference type="ARBA" id="ARBA00056039"/>
    </source>
</evidence>
<dbReference type="PROSITE" id="PS51310">
    <property type="entry name" value="VPS28_C"/>
    <property type="match status" value="1"/>
</dbReference>
<dbReference type="Pfam" id="PF03997">
    <property type="entry name" value="VPS28"/>
    <property type="match status" value="1"/>
</dbReference>
<dbReference type="GO" id="GO:0043328">
    <property type="term" value="P:protein transport to vacuole involved in ubiquitin-dependent protein catabolic process via the multivesicular body sorting pathway"/>
    <property type="evidence" value="ECO:0007669"/>
    <property type="project" value="TreeGrafter"/>
</dbReference>
<keyword evidence="2 7" id="KW-0813">Transport</keyword>
<dbReference type="GO" id="GO:0000813">
    <property type="term" value="C:ESCRT I complex"/>
    <property type="evidence" value="ECO:0007669"/>
    <property type="project" value="UniProtKB-UniRule"/>
</dbReference>
<evidence type="ECO:0000256" key="2">
    <source>
        <dbReference type="ARBA" id="ARBA00022448"/>
    </source>
</evidence>
<reference evidence="11" key="1">
    <citation type="journal article" date="2013" name="Genetics">
        <title>The draft genome and transcriptome of Panagrellus redivivus are shaped by the harsh demands of a free-living lifestyle.</title>
        <authorList>
            <person name="Srinivasan J."/>
            <person name="Dillman A.R."/>
            <person name="Macchietto M.G."/>
            <person name="Heikkinen L."/>
            <person name="Lakso M."/>
            <person name="Fracchia K.M."/>
            <person name="Antoshechkin I."/>
            <person name="Mortazavi A."/>
            <person name="Wong G."/>
            <person name="Sternberg P.W."/>
        </authorList>
    </citation>
    <scope>NUCLEOTIDE SEQUENCE [LARGE SCALE GENOMIC DNA]</scope>
    <source>
        <strain evidence="11">MT8872</strain>
    </source>
</reference>
<dbReference type="InterPro" id="IPR017898">
    <property type="entry name" value="VPS28_N"/>
</dbReference>
<dbReference type="InterPro" id="IPR007143">
    <property type="entry name" value="Vps28"/>
</dbReference>
<comment type="function">
    <text evidence="7">Component of the ESCRT-I complex (endosomal sorting complex required for transport I), a regulator of vesicular trafficking process.</text>
</comment>
<reference evidence="12" key="2">
    <citation type="submission" date="2020-10" db="UniProtKB">
        <authorList>
            <consortium name="WormBaseParasite"/>
        </authorList>
    </citation>
    <scope>IDENTIFICATION</scope>
</reference>
<comment type="similarity">
    <text evidence="7 8">Belongs to the VPS28 family.</text>
</comment>
<evidence type="ECO:0000256" key="1">
    <source>
        <dbReference type="ARBA" id="ARBA00004177"/>
    </source>
</evidence>
<dbReference type="SUPFAM" id="SSF140111">
    <property type="entry name" value="Endosomal sorting complex assembly domain"/>
    <property type="match status" value="1"/>
</dbReference>
<evidence type="ECO:0000313" key="12">
    <source>
        <dbReference type="WBParaSite" id="Pan_g14461.t1"/>
    </source>
</evidence>
<dbReference type="FunFam" id="1.20.120.1130:FF:000001">
    <property type="entry name" value="Vacuolar protein sorting-associated protein 28 homolog"/>
    <property type="match status" value="1"/>
</dbReference>
<dbReference type="PIRSF" id="PIRSF017535">
    <property type="entry name" value="VPS28"/>
    <property type="match status" value="1"/>
</dbReference>
<keyword evidence="3 7" id="KW-0967">Endosome</keyword>
<organism evidence="11 12">
    <name type="scientific">Panagrellus redivivus</name>
    <name type="common">Microworm</name>
    <dbReference type="NCBI Taxonomy" id="6233"/>
    <lineage>
        <taxon>Eukaryota</taxon>
        <taxon>Metazoa</taxon>
        <taxon>Ecdysozoa</taxon>
        <taxon>Nematoda</taxon>
        <taxon>Chromadorea</taxon>
        <taxon>Rhabditida</taxon>
        <taxon>Tylenchina</taxon>
        <taxon>Panagrolaimomorpha</taxon>
        <taxon>Panagrolaimoidea</taxon>
        <taxon>Panagrolaimidae</taxon>
        <taxon>Panagrellus</taxon>
    </lineage>
</organism>
<evidence type="ECO:0000256" key="3">
    <source>
        <dbReference type="ARBA" id="ARBA00022753"/>
    </source>
</evidence>
<feature type="domain" description="VPS28 C-terminal" evidence="9">
    <location>
        <begin position="108"/>
        <end position="204"/>
    </location>
</feature>
<comment type="function">
    <text evidence="5">Component of the ESCRT-I complex, a regulator of vesicular trafficking process.</text>
</comment>
<evidence type="ECO:0000256" key="4">
    <source>
        <dbReference type="ARBA" id="ARBA00022927"/>
    </source>
</evidence>
<dbReference type="Gene3D" id="1.20.1440.200">
    <property type="match status" value="1"/>
</dbReference>
<comment type="subcellular location">
    <subcellularLocation>
        <location evidence="1">Endosome</location>
    </subcellularLocation>
</comment>
<dbReference type="PANTHER" id="PTHR12937:SF0">
    <property type="entry name" value="VACUOLAR PROTEIN SORTING-ASSOCIATED PROTEIN 28 HOMOLOG"/>
    <property type="match status" value="1"/>
</dbReference>
<dbReference type="AlphaFoldDB" id="A0A7E4UZM0"/>
<dbReference type="WBParaSite" id="Pan_g14461.t1">
    <property type="protein sequence ID" value="Pan_g14461.t1"/>
    <property type="gene ID" value="Pan_g14461"/>
</dbReference>
<dbReference type="InterPro" id="IPR037202">
    <property type="entry name" value="ESCRT_assembly_dom"/>
</dbReference>
<dbReference type="PANTHER" id="PTHR12937">
    <property type="entry name" value="VACUOLAR PROTEIN SORTING 28, ISOFORM 2 VPS28"/>
    <property type="match status" value="1"/>
</dbReference>
<evidence type="ECO:0000256" key="6">
    <source>
        <dbReference type="ARBA" id="ARBA00066174"/>
    </source>
</evidence>
<dbReference type="Gene3D" id="1.20.120.1130">
    <property type="match status" value="1"/>
</dbReference>
<dbReference type="InterPro" id="IPR017899">
    <property type="entry name" value="VPS28_C"/>
</dbReference>
<evidence type="ECO:0000256" key="8">
    <source>
        <dbReference type="PROSITE-ProRule" id="PRU00642"/>
    </source>
</evidence>
<accession>A0A7E4UZM0</accession>
<keyword evidence="11" id="KW-1185">Reference proteome</keyword>
<keyword evidence="4 7" id="KW-0653">Protein transport</keyword>
<evidence type="ECO:0000256" key="7">
    <source>
        <dbReference type="PIRNR" id="PIRNR017535"/>
    </source>
</evidence>
<protein>
    <recommendedName>
        <fullName evidence="7">Vacuolar protein sorting-associated protein 28 homolog</fullName>
    </recommendedName>
</protein>
<evidence type="ECO:0000259" key="10">
    <source>
        <dbReference type="PROSITE" id="PS51313"/>
    </source>
</evidence>
<dbReference type="PROSITE" id="PS51313">
    <property type="entry name" value="VPS28_N"/>
    <property type="match status" value="1"/>
</dbReference>